<accession>A0ABU9VHW2</accession>
<dbReference type="EMBL" id="JBCITK010000001">
    <property type="protein sequence ID" value="MEN0642491.1"/>
    <property type="molecule type" value="Genomic_DNA"/>
</dbReference>
<feature type="active site" description="For ring-opening step" evidence="3">
    <location>
        <position position="143"/>
    </location>
</feature>
<dbReference type="InterPro" id="IPR037171">
    <property type="entry name" value="NagB/RpiA_transferase-like"/>
</dbReference>
<feature type="domain" description="Glucosamine/galactosamine-6-phosphate isomerase" evidence="4">
    <location>
        <begin position="15"/>
        <end position="226"/>
    </location>
</feature>
<organism evidence="5 6">
    <name type="scientific">Alkalicoccobacillus gibsonii</name>
    <dbReference type="NCBI Taxonomy" id="79881"/>
    <lineage>
        <taxon>Bacteria</taxon>
        <taxon>Bacillati</taxon>
        <taxon>Bacillota</taxon>
        <taxon>Bacilli</taxon>
        <taxon>Bacillales</taxon>
        <taxon>Bacillaceae</taxon>
        <taxon>Alkalicoccobacillus</taxon>
    </lineage>
</organism>
<dbReference type="PANTHER" id="PTHR11280">
    <property type="entry name" value="GLUCOSAMINE-6-PHOSPHATE ISOMERASE"/>
    <property type="match status" value="1"/>
</dbReference>
<comment type="caution">
    <text evidence="5">The sequence shown here is derived from an EMBL/GenBank/DDBJ whole genome shotgun (WGS) entry which is preliminary data.</text>
</comment>
<dbReference type="Pfam" id="PF01182">
    <property type="entry name" value="Glucosamine_iso"/>
    <property type="match status" value="1"/>
</dbReference>
<dbReference type="RefSeq" id="WP_343129611.1">
    <property type="nucleotide sequence ID" value="NZ_JBCITK010000001.1"/>
</dbReference>
<evidence type="ECO:0000259" key="4">
    <source>
        <dbReference type="Pfam" id="PF01182"/>
    </source>
</evidence>
<comment type="similarity">
    <text evidence="3">Belongs to the glucosamine/galactosamine-6-phosphate isomerase family. NagB subfamily.</text>
</comment>
<dbReference type="InterPro" id="IPR004547">
    <property type="entry name" value="Glucosamine6P_isomerase"/>
</dbReference>
<evidence type="ECO:0000313" key="6">
    <source>
        <dbReference type="Proteomes" id="UP001418796"/>
    </source>
</evidence>
<comment type="function">
    <text evidence="3">Catalyzes the reversible isomerization-deamination of glucosamine 6-phosphate (GlcN6P) to form fructose 6-phosphate (Fru6P) and ammonium ion.</text>
</comment>
<dbReference type="Gene3D" id="3.40.50.1360">
    <property type="match status" value="1"/>
</dbReference>
<dbReference type="NCBIfam" id="TIGR00502">
    <property type="entry name" value="nagB"/>
    <property type="match status" value="1"/>
</dbReference>
<comment type="caution">
    <text evidence="3">Lacks conserved residue(s) required for the propagation of feature annotation.</text>
</comment>
<evidence type="ECO:0000256" key="3">
    <source>
        <dbReference type="HAMAP-Rule" id="MF_01241"/>
    </source>
</evidence>
<evidence type="ECO:0000256" key="1">
    <source>
        <dbReference type="ARBA" id="ARBA00022801"/>
    </source>
</evidence>
<keyword evidence="2 3" id="KW-0119">Carbohydrate metabolism</keyword>
<keyword evidence="6" id="KW-1185">Reference proteome</keyword>
<proteinExistence type="inferred from homology"/>
<dbReference type="InterPro" id="IPR006148">
    <property type="entry name" value="Glc/Gal-6P_isomerase"/>
</dbReference>
<comment type="pathway">
    <text evidence="3">Amino-sugar metabolism; N-acetylneuraminate degradation; D-fructose 6-phosphate from N-acetylneuraminate: step 5/5.</text>
</comment>
<feature type="active site" description="For ring-opening step" evidence="3">
    <location>
        <position position="136"/>
    </location>
</feature>
<evidence type="ECO:0000313" key="5">
    <source>
        <dbReference type="EMBL" id="MEN0642491.1"/>
    </source>
</evidence>
<feature type="active site" description="Proton acceptor; for ring-opening step" evidence="3">
    <location>
        <position position="138"/>
    </location>
</feature>
<gene>
    <name evidence="3 5" type="primary">nagB</name>
    <name evidence="5" type="ORF">MKY91_04840</name>
</gene>
<comment type="catalytic activity">
    <reaction evidence="3">
        <text>alpha-D-glucosamine 6-phosphate + H2O = beta-D-fructose 6-phosphate + NH4(+)</text>
        <dbReference type="Rhea" id="RHEA:12172"/>
        <dbReference type="ChEBI" id="CHEBI:15377"/>
        <dbReference type="ChEBI" id="CHEBI:28938"/>
        <dbReference type="ChEBI" id="CHEBI:57634"/>
        <dbReference type="ChEBI" id="CHEBI:75989"/>
        <dbReference type="EC" id="3.5.99.6"/>
    </reaction>
</comment>
<sequence length="241" mass="26915">MQIIKARDYEDMSVKAAEVVISHLKQNPALNIGFATGGTPVGLYEHLIEDHKKHQTSYQEVTSFNLDEYIGLSYDHPQSYHSYMKEHLFNHIDIRQDQIFIPKSNSLDPETACAAYEDALFTHGGIDTQILGIGSNGHIGFNEPGTSFQSNTHIVQLEESTRAANARYFNTISEVPTHAITMGIASIMRSKEILLLVSGQSKKDALYHLLHGEETEDFPASILKRHPRVTVIADHDARGES</sequence>
<evidence type="ECO:0000256" key="2">
    <source>
        <dbReference type="ARBA" id="ARBA00023277"/>
    </source>
</evidence>
<feature type="active site" description="Proton acceptor; for enolization step" evidence="3">
    <location>
        <position position="67"/>
    </location>
</feature>
<dbReference type="Proteomes" id="UP001418796">
    <property type="component" value="Unassembled WGS sequence"/>
</dbReference>
<protein>
    <recommendedName>
        <fullName evidence="3">Glucosamine-6-phosphate deaminase</fullName>
        <ecNumber evidence="3">3.5.99.6</ecNumber>
    </recommendedName>
    <alternativeName>
        <fullName evidence="3">GlcN6P deaminase</fullName>
        <shortName evidence="3">GNPDA</shortName>
    </alternativeName>
    <alternativeName>
        <fullName evidence="3">Glucosamine-6-phosphate isomerase</fullName>
    </alternativeName>
</protein>
<name>A0ABU9VHW2_9BACI</name>
<dbReference type="CDD" id="cd01399">
    <property type="entry name" value="GlcN6P_deaminase"/>
    <property type="match status" value="1"/>
</dbReference>
<keyword evidence="1 3" id="KW-0378">Hydrolase</keyword>
<dbReference type="PANTHER" id="PTHR11280:SF5">
    <property type="entry name" value="GLUCOSAMINE-6-PHOSPHATE ISOMERASE"/>
    <property type="match status" value="1"/>
</dbReference>
<dbReference type="SUPFAM" id="SSF100950">
    <property type="entry name" value="NagB/RpiA/CoA transferase-like"/>
    <property type="match status" value="1"/>
</dbReference>
<dbReference type="HAMAP" id="MF_01241">
    <property type="entry name" value="GlcN6P_deamin"/>
    <property type="match status" value="1"/>
</dbReference>
<dbReference type="EC" id="3.5.99.6" evidence="3"/>
<reference evidence="5 6" key="1">
    <citation type="submission" date="2024-03" db="EMBL/GenBank/DDBJ databases">
        <title>Bacilli Hybrid Assemblies.</title>
        <authorList>
            <person name="Kovac J."/>
        </authorList>
    </citation>
    <scope>NUCLEOTIDE SEQUENCE [LARGE SCALE GENOMIC DNA]</scope>
    <source>
        <strain evidence="5 6">FSL R7-0666</strain>
    </source>
</reference>
<dbReference type="GO" id="GO:0004342">
    <property type="term" value="F:glucosamine-6-phosphate deaminase activity"/>
    <property type="evidence" value="ECO:0007669"/>
    <property type="project" value="UniProtKB-EC"/>
</dbReference>